<reference evidence="1 2" key="1">
    <citation type="journal article" date="2016" name="Mol. Biol. Evol.">
        <title>Comparative Genomics of Early-Diverging Mushroom-Forming Fungi Provides Insights into the Origins of Lignocellulose Decay Capabilities.</title>
        <authorList>
            <person name="Nagy L.G."/>
            <person name="Riley R."/>
            <person name="Tritt A."/>
            <person name="Adam C."/>
            <person name="Daum C."/>
            <person name="Floudas D."/>
            <person name="Sun H."/>
            <person name="Yadav J.S."/>
            <person name="Pangilinan J."/>
            <person name="Larsson K.H."/>
            <person name="Matsuura K."/>
            <person name="Barry K."/>
            <person name="Labutti K."/>
            <person name="Kuo R."/>
            <person name="Ohm R.A."/>
            <person name="Bhattacharya S.S."/>
            <person name="Shirouzu T."/>
            <person name="Yoshinaga Y."/>
            <person name="Martin F.M."/>
            <person name="Grigoriev I.V."/>
            <person name="Hibbett D.S."/>
        </authorList>
    </citation>
    <scope>NUCLEOTIDE SEQUENCE [LARGE SCALE GENOMIC DNA]</scope>
    <source>
        <strain evidence="1 2">HHB12029</strain>
    </source>
</reference>
<accession>A0A165J298</accession>
<protein>
    <recommendedName>
        <fullName evidence="3">Galactose-binding like protein</fullName>
    </recommendedName>
</protein>
<dbReference type="Gene3D" id="2.60.120.260">
    <property type="entry name" value="Galactose-binding domain-like"/>
    <property type="match status" value="1"/>
</dbReference>
<evidence type="ECO:0000313" key="2">
    <source>
        <dbReference type="Proteomes" id="UP000077266"/>
    </source>
</evidence>
<gene>
    <name evidence="1" type="ORF">EXIGLDRAFT_709027</name>
</gene>
<sequence length="160" mass="17673">MATQDTQFGDSDSHVLFTPKDLVPNADHCKNISNHECTGRWWQEGIPGTYAGSVKATWGRGTTFEITFYGSGITVLGVKNSDGGKGTFTMDGEAQSTTTDFHADSLKLNQTVYNRDGLDLSNPHTLHFRYFDASFKKSSDGQRSVVRFDSFLVQHPADVQ</sequence>
<evidence type="ECO:0000313" key="1">
    <source>
        <dbReference type="EMBL" id="KZV94223.1"/>
    </source>
</evidence>
<dbReference type="Proteomes" id="UP000077266">
    <property type="component" value="Unassembled WGS sequence"/>
</dbReference>
<organism evidence="1 2">
    <name type="scientific">Exidia glandulosa HHB12029</name>
    <dbReference type="NCBI Taxonomy" id="1314781"/>
    <lineage>
        <taxon>Eukaryota</taxon>
        <taxon>Fungi</taxon>
        <taxon>Dikarya</taxon>
        <taxon>Basidiomycota</taxon>
        <taxon>Agaricomycotina</taxon>
        <taxon>Agaricomycetes</taxon>
        <taxon>Auriculariales</taxon>
        <taxon>Exidiaceae</taxon>
        <taxon>Exidia</taxon>
    </lineage>
</organism>
<evidence type="ECO:0008006" key="3">
    <source>
        <dbReference type="Google" id="ProtNLM"/>
    </source>
</evidence>
<keyword evidence="2" id="KW-1185">Reference proteome</keyword>
<dbReference type="EMBL" id="KV425976">
    <property type="protein sequence ID" value="KZV94223.1"/>
    <property type="molecule type" value="Genomic_DNA"/>
</dbReference>
<proteinExistence type="predicted"/>
<dbReference type="InParanoid" id="A0A165J298"/>
<dbReference type="AlphaFoldDB" id="A0A165J298"/>
<name>A0A165J298_EXIGL</name>